<reference evidence="31 32" key="1">
    <citation type="submission" date="2019-06" db="EMBL/GenBank/DDBJ databases">
        <title>Draft genomes of female and male turbot (Scophthalmus maximus).</title>
        <authorList>
            <person name="Xu H."/>
            <person name="Xu X.-W."/>
            <person name="Shao C."/>
            <person name="Chen S."/>
        </authorList>
    </citation>
    <scope>NUCLEOTIDE SEQUENCE [LARGE SCALE GENOMIC DNA]</scope>
    <source>
        <strain evidence="31">Ysfricsl-2016a</strain>
        <tissue evidence="31">Blood</tissue>
    </source>
</reference>
<feature type="domain" description="Protein kinase" evidence="28">
    <location>
        <begin position="70"/>
        <end position="330"/>
    </location>
</feature>
<evidence type="ECO:0000256" key="2">
    <source>
        <dbReference type="ARBA" id="ARBA00004424"/>
    </source>
</evidence>
<dbReference type="EMBL" id="VEVO01000004">
    <property type="protein sequence ID" value="KAF0043350.1"/>
    <property type="molecule type" value="Genomic_DNA"/>
</dbReference>
<evidence type="ECO:0000256" key="20">
    <source>
        <dbReference type="ARBA" id="ARBA00023180"/>
    </source>
</evidence>
<feature type="transmembrane region" description="Helical" evidence="27">
    <location>
        <begin position="892"/>
        <end position="919"/>
    </location>
</feature>
<comment type="subunit">
    <text evidence="23">Homodimer. Binds to MLF1, recruiting a serine kinase which phosphorylates both itself and MLF1. Phosphorylated MLF1 binds to YWHAZ and is retained in the cytoplasm. Interacts with ELOC/TCEB1, ELOB/TCEB2, TSC22D2 and TSC22D4. Interacts with the Elongin BC E3 ubiquitin ligase complex via its interaction with ELOB/TCEB2 and ELOC/TCEB1. Interacts with SALL4.</text>
</comment>
<dbReference type="Pfam" id="PF12304">
    <property type="entry name" value="BCLP"/>
    <property type="match status" value="1"/>
</dbReference>
<dbReference type="SMART" id="SM01330">
    <property type="entry name" value="Frizzled"/>
    <property type="match status" value="1"/>
</dbReference>
<evidence type="ECO:0000256" key="19">
    <source>
        <dbReference type="ARBA" id="ARBA00023170"/>
    </source>
</evidence>
<dbReference type="FunFam" id="1.20.1070.10:FF:000036">
    <property type="entry name" value="frizzled-3 isoform X1"/>
    <property type="match status" value="1"/>
</dbReference>
<dbReference type="InterPro" id="IPR011009">
    <property type="entry name" value="Kinase-like_dom_sf"/>
</dbReference>
<dbReference type="GO" id="GO:0005737">
    <property type="term" value="C:cytoplasm"/>
    <property type="evidence" value="ECO:0007669"/>
    <property type="project" value="UniProtKB-SubCell"/>
</dbReference>
<evidence type="ECO:0000256" key="16">
    <source>
        <dbReference type="ARBA" id="ARBA00023040"/>
    </source>
</evidence>
<evidence type="ECO:0000256" key="24">
    <source>
        <dbReference type="ARBA" id="ARBA00067236"/>
    </source>
</evidence>
<dbReference type="Gene3D" id="3.30.200.20">
    <property type="entry name" value="Phosphorylase Kinase, domain 1"/>
    <property type="match status" value="1"/>
</dbReference>
<evidence type="ECO:0000256" key="27">
    <source>
        <dbReference type="SAM" id="Phobius"/>
    </source>
</evidence>
<organism evidence="31 32">
    <name type="scientific">Scophthalmus maximus</name>
    <name type="common">Turbot</name>
    <name type="synonym">Psetta maxima</name>
    <dbReference type="NCBI Taxonomy" id="52904"/>
    <lineage>
        <taxon>Eukaryota</taxon>
        <taxon>Metazoa</taxon>
        <taxon>Chordata</taxon>
        <taxon>Craniata</taxon>
        <taxon>Vertebrata</taxon>
        <taxon>Euteleostomi</taxon>
        <taxon>Actinopterygii</taxon>
        <taxon>Neopterygii</taxon>
        <taxon>Teleostei</taxon>
        <taxon>Neoteleostei</taxon>
        <taxon>Acanthomorphata</taxon>
        <taxon>Carangaria</taxon>
        <taxon>Pleuronectiformes</taxon>
        <taxon>Pleuronectoidei</taxon>
        <taxon>Scophthalmidae</taxon>
        <taxon>Scophthalmus</taxon>
    </lineage>
</organism>
<dbReference type="InterPro" id="IPR001245">
    <property type="entry name" value="Ser-Thr/Tyr_kinase_cat_dom"/>
</dbReference>
<feature type="transmembrane region" description="Helical" evidence="27">
    <location>
        <begin position="810"/>
        <end position="838"/>
    </location>
</feature>
<feature type="transmembrane region" description="Helical" evidence="27">
    <location>
        <begin position="998"/>
        <end position="1020"/>
    </location>
</feature>
<keyword evidence="9" id="KW-0963">Cytoplasm</keyword>
<dbReference type="Pfam" id="PF07714">
    <property type="entry name" value="PK_Tyr_Ser-Thr"/>
    <property type="match status" value="1"/>
</dbReference>
<evidence type="ECO:0000256" key="15">
    <source>
        <dbReference type="ARBA" id="ARBA00022990"/>
    </source>
</evidence>
<dbReference type="PROSITE" id="PS50011">
    <property type="entry name" value="PROTEIN_KINASE_DOM"/>
    <property type="match status" value="1"/>
</dbReference>
<keyword evidence="19" id="KW-0675">Receptor</keyword>
<evidence type="ECO:0000256" key="18">
    <source>
        <dbReference type="ARBA" id="ARBA00023157"/>
    </source>
</evidence>
<evidence type="ECO:0000256" key="7">
    <source>
        <dbReference type="ARBA" id="ARBA00022473"/>
    </source>
</evidence>
<dbReference type="GO" id="GO:0030027">
    <property type="term" value="C:lamellipodium"/>
    <property type="evidence" value="ECO:0007669"/>
    <property type="project" value="UniProtKB-SubCell"/>
</dbReference>
<dbReference type="GO" id="GO:0035567">
    <property type="term" value="P:non-canonical Wnt signaling pathway"/>
    <property type="evidence" value="ECO:0007669"/>
    <property type="project" value="TreeGrafter"/>
</dbReference>
<dbReference type="SUPFAM" id="SSF63501">
    <property type="entry name" value="Frizzled cysteine-rich domain"/>
    <property type="match status" value="1"/>
</dbReference>
<feature type="compositionally biased region" description="Polar residues" evidence="26">
    <location>
        <begin position="1074"/>
        <end position="1087"/>
    </location>
</feature>
<dbReference type="GO" id="GO:0004672">
    <property type="term" value="F:protein kinase activity"/>
    <property type="evidence" value="ECO:0007669"/>
    <property type="project" value="InterPro"/>
</dbReference>
<evidence type="ECO:0000313" key="31">
    <source>
        <dbReference type="EMBL" id="KAF0043350.1"/>
    </source>
</evidence>
<feature type="region of interest" description="Disordered" evidence="26">
    <location>
        <begin position="1099"/>
        <end position="1200"/>
    </location>
</feature>
<dbReference type="GO" id="GO:0005524">
    <property type="term" value="F:ATP binding"/>
    <property type="evidence" value="ECO:0007669"/>
    <property type="project" value="InterPro"/>
</dbReference>
<comment type="caution">
    <text evidence="25">Lacks conserved residue(s) required for the propagation of feature annotation.</text>
</comment>
<comment type="subcellular location">
    <subcellularLocation>
        <location evidence="2">Apical cell membrane</location>
        <topology evidence="2">Multi-pass membrane protein</topology>
    </subcellularLocation>
    <subcellularLocation>
        <location evidence="4">Cell projection</location>
        <location evidence="4">Lamellipodium</location>
    </subcellularLocation>
    <subcellularLocation>
        <location evidence="1">Cell surface</location>
    </subcellularLocation>
    <subcellularLocation>
        <location evidence="3">Cytoplasm</location>
    </subcellularLocation>
</comment>
<dbReference type="Pfam" id="PF01534">
    <property type="entry name" value="Frizzled"/>
    <property type="match status" value="1"/>
</dbReference>
<feature type="compositionally biased region" description="Polar residues" evidence="26">
    <location>
        <begin position="1153"/>
        <end position="1163"/>
    </location>
</feature>
<feature type="transmembrane region" description="Helical" evidence="27">
    <location>
        <begin position="760"/>
        <end position="780"/>
    </location>
</feature>
<dbReference type="GO" id="GO:0060070">
    <property type="term" value="P:canonical Wnt signaling pathway"/>
    <property type="evidence" value="ECO:0007669"/>
    <property type="project" value="TreeGrafter"/>
</dbReference>
<dbReference type="PRINTS" id="PR00489">
    <property type="entry name" value="FRIZZLED"/>
</dbReference>
<dbReference type="PANTHER" id="PTHR11309">
    <property type="entry name" value="FRIZZLED"/>
    <property type="match status" value="1"/>
</dbReference>
<dbReference type="PROSITE" id="PS50261">
    <property type="entry name" value="G_PROTEIN_RECEP_F2_4"/>
    <property type="match status" value="1"/>
</dbReference>
<feature type="transmembrane region" description="Helical" evidence="27">
    <location>
        <begin position="850"/>
        <end position="872"/>
    </location>
</feature>
<comment type="similarity">
    <text evidence="6">Belongs to the TMEM54 family.</text>
</comment>
<dbReference type="InterPro" id="IPR020977">
    <property type="entry name" value="Beta-casein-like"/>
</dbReference>
<keyword evidence="16" id="KW-0297">G-protein coupled receptor</keyword>
<feature type="compositionally biased region" description="Basic and acidic residues" evidence="26">
    <location>
        <begin position="1"/>
        <end position="10"/>
    </location>
</feature>
<dbReference type="Gene3D" id="1.20.1070.10">
    <property type="entry name" value="Rhodopsin 7-helix transmembrane proteins"/>
    <property type="match status" value="1"/>
</dbReference>
<evidence type="ECO:0000256" key="12">
    <source>
        <dbReference type="ARBA" id="ARBA00022692"/>
    </source>
</evidence>
<dbReference type="PROSITE" id="PS50038">
    <property type="entry name" value="FZ"/>
    <property type="match status" value="1"/>
</dbReference>
<dbReference type="FunFam" id="3.30.200.20:FF:000098">
    <property type="entry name" value="Nuclear receptor-binding protein 1"/>
    <property type="match status" value="1"/>
</dbReference>
<evidence type="ECO:0000256" key="10">
    <source>
        <dbReference type="ARBA" id="ARBA00022553"/>
    </source>
</evidence>
<keyword evidence="18 25" id="KW-1015">Disulfide bond</keyword>
<keyword evidence="17 27" id="KW-0472">Membrane</keyword>
<keyword evidence="13" id="KW-0732">Signal</keyword>
<dbReference type="InterPro" id="IPR015526">
    <property type="entry name" value="Frizzled/SFRP"/>
</dbReference>
<feature type="compositionally biased region" description="Polar residues" evidence="26">
    <location>
        <begin position="1108"/>
        <end position="1123"/>
    </location>
</feature>
<evidence type="ECO:0000256" key="5">
    <source>
        <dbReference type="ARBA" id="ARBA00008077"/>
    </source>
</evidence>
<evidence type="ECO:0000256" key="4">
    <source>
        <dbReference type="ARBA" id="ARBA00004510"/>
    </source>
</evidence>
<dbReference type="SMART" id="SM00063">
    <property type="entry name" value="FRI"/>
    <property type="match status" value="1"/>
</dbReference>
<dbReference type="PANTHER" id="PTHR11309:SF22">
    <property type="entry name" value="FRIZZLED-3"/>
    <property type="match status" value="1"/>
</dbReference>
<evidence type="ECO:0000256" key="11">
    <source>
        <dbReference type="ARBA" id="ARBA00022687"/>
    </source>
</evidence>
<keyword evidence="20" id="KW-0325">Glycoprotein</keyword>
<dbReference type="InterPro" id="IPR000539">
    <property type="entry name" value="Frizzled/Smoothened_7TM"/>
</dbReference>
<dbReference type="GO" id="GO:0009986">
    <property type="term" value="C:cell surface"/>
    <property type="evidence" value="ECO:0007669"/>
    <property type="project" value="UniProtKB-SubCell"/>
</dbReference>
<evidence type="ECO:0000256" key="1">
    <source>
        <dbReference type="ARBA" id="ARBA00004241"/>
    </source>
</evidence>
<dbReference type="Gene3D" id="1.10.510.10">
    <property type="entry name" value="Transferase(Phosphotransferase) domain 1"/>
    <property type="match status" value="1"/>
</dbReference>
<dbReference type="InterPro" id="IPR017981">
    <property type="entry name" value="GPCR_2-like_7TM"/>
</dbReference>
<gene>
    <name evidence="31" type="ORF">F2P81_004687</name>
</gene>
<feature type="disulfide bond" evidence="25">
    <location>
        <begin position="625"/>
        <end position="649"/>
    </location>
</feature>
<keyword evidence="12 27" id="KW-0812">Transmembrane</keyword>
<keyword evidence="22" id="KW-0966">Cell projection</keyword>
<evidence type="ECO:0000256" key="26">
    <source>
        <dbReference type="SAM" id="MobiDB-lite"/>
    </source>
</evidence>
<evidence type="ECO:0000256" key="3">
    <source>
        <dbReference type="ARBA" id="ARBA00004496"/>
    </source>
</evidence>
<evidence type="ECO:0000259" key="30">
    <source>
        <dbReference type="PROSITE" id="PS50261"/>
    </source>
</evidence>
<name>A0A6A4THY8_SCOMX</name>
<evidence type="ECO:0000256" key="8">
    <source>
        <dbReference type="ARBA" id="ARBA00022475"/>
    </source>
</evidence>
<evidence type="ECO:0000256" key="14">
    <source>
        <dbReference type="ARBA" id="ARBA00022989"/>
    </source>
</evidence>
<keyword evidence="15" id="KW-0007">Acetylation</keyword>
<dbReference type="GO" id="GO:0004930">
    <property type="term" value="F:G protein-coupled receptor activity"/>
    <property type="evidence" value="ECO:0007669"/>
    <property type="project" value="UniProtKB-KW"/>
</dbReference>
<dbReference type="GO" id="GO:0016324">
    <property type="term" value="C:apical plasma membrane"/>
    <property type="evidence" value="ECO:0007669"/>
    <property type="project" value="UniProtKB-SubCell"/>
</dbReference>
<keyword evidence="11" id="KW-0879">Wnt signaling pathway</keyword>
<feature type="compositionally biased region" description="Acidic residues" evidence="26">
    <location>
        <begin position="45"/>
        <end position="59"/>
    </location>
</feature>
<evidence type="ECO:0000256" key="6">
    <source>
        <dbReference type="ARBA" id="ARBA00011030"/>
    </source>
</evidence>
<evidence type="ECO:0000256" key="22">
    <source>
        <dbReference type="ARBA" id="ARBA00023273"/>
    </source>
</evidence>
<dbReference type="Proteomes" id="UP000438429">
    <property type="component" value="Unassembled WGS sequence"/>
</dbReference>
<dbReference type="SUPFAM" id="SSF56112">
    <property type="entry name" value="Protein kinase-like (PK-like)"/>
    <property type="match status" value="1"/>
</dbReference>
<feature type="domain" description="G-protein coupled receptors family 2 profile 2" evidence="30">
    <location>
        <begin position="721"/>
        <end position="1028"/>
    </location>
</feature>
<keyword evidence="8" id="KW-1003">Cell membrane</keyword>
<feature type="transmembrane region" description="Helical" evidence="27">
    <location>
        <begin position="939"/>
        <end position="964"/>
    </location>
</feature>
<feature type="compositionally biased region" description="Low complexity" evidence="26">
    <location>
        <begin position="11"/>
        <end position="36"/>
    </location>
</feature>
<evidence type="ECO:0000313" key="32">
    <source>
        <dbReference type="Proteomes" id="UP000438429"/>
    </source>
</evidence>
<evidence type="ECO:0000256" key="21">
    <source>
        <dbReference type="ARBA" id="ARBA00023224"/>
    </source>
</evidence>
<comment type="caution">
    <text evidence="31">The sequence shown here is derived from an EMBL/GenBank/DDBJ whole genome shotgun (WGS) entry which is preliminary data.</text>
</comment>
<keyword evidence="7" id="KW-0217">Developmental protein</keyword>
<evidence type="ECO:0000259" key="28">
    <source>
        <dbReference type="PROSITE" id="PS50011"/>
    </source>
</evidence>
<keyword evidence="14 27" id="KW-1133">Transmembrane helix</keyword>
<feature type="domain" description="FZ" evidence="29">
    <location>
        <begin position="587"/>
        <end position="658"/>
    </location>
</feature>
<dbReference type="AlphaFoldDB" id="A0A6A4THY8"/>
<proteinExistence type="inferred from homology"/>
<sequence length="1200" mass="134929">MLETEGKEAPAAESSEAEVTAAHMSSSAPQAQGGASVHSSAPTATEDEDESEDESDILEESPCGRWQKRREEVNQRNVPGIDAAYLAMDTEEGVEVVWNEVMISERKNFKLLEEKVKAVFDNLIHLEHANIVKFHKYWADTKENRARVIFITEYMSSGSLKQFLKKTKKNHKSMNEKAWKRWCTQIVSALSYLHSCDPPIIHGNLTCDTIFIQHNGLIKIGSVDPDTINSHVKTCHEEPKNMHFFAPEYGAVDDVTTAVDIYSFGMCALEMALLEIQGNGESSNISQEAINNAIQLLEDPLQRELIQKCLECDPTTRPTARELLFNQALFEVPLLKLLAANCIVSHQHMIPENALEEITKNLDPNLIIAEIKEDVQLKLSQFPALELDKFLEDVRNGIYPMTAFGLPCPQQPQQETIQSPVVIPLVKTPTPEPAELETRRVIHMQCNVEPVEEGGKFHLTLLLKLEDKLNRHLSCDMLPHENVEDLAGELVQLGLISEGILKYVVVLYTNPLQKAVGTLMDTYNKDKGPRRLMKTGLTLILIGHINFILGAIVHGSVLRHISKPSQHISTEYTVANIISVTSGLLPFHPMVNLVCSDDLRMFLCALYAPVCRVYGQVSMPCRSLCQRAKDECHKLMEVFGVAWPDDMECSRFPDCDEPYPRPEDLLTDSDPTDQSSMTVQRDYGFWCPRELKVDPDLGYSFMGKKDCSAPCPSMFFNQQELTFTRYFIGVVSIVCLSATLFTFLTFLIDVTRFRYPERPIIFYAVCYVMVSLVFFLGFLLEDRVACNAVSPSQFRASTITQGSHNKVCTLFFMVLYFFTMAGSLWWVILTITWFLAAVPKWGSEAIEKKALLFHAVAWGLPGALTVALLALNKIEGDGISGVCFIGLYDIDALRWFVLAPLCLNVAVGVSLLLVGIVALNRVRMEIPLEKENQTKLVKFMIRIGVFSVLYLVPLLTVIGCYLYEHTYRDKWETTWMEENCRRYHIPCPYKVEQTNRPVMVLFLMKYLMMLVVGIPSVFWVGSKKTCFEWASFLHGRRRKDSGVNESRQVLQEQPDFAQSLLREPNTPVIRKSRGTSTQGTSTHASSTHLAVLDDLDEPIRTHHGHPASTRSKASSVHSKTSYHGSLRSDAVVYRGTEQRSFHGSMPRLDHPLSTHSSLHQIDGNSRHGSHRDMSAAAPTLITHGTTDSNSRVAENDGTSA</sequence>
<accession>A0A6A4THY8</accession>
<dbReference type="Gene3D" id="1.10.2000.10">
    <property type="entry name" value="Frizzled cysteine-rich domain"/>
    <property type="match status" value="1"/>
</dbReference>
<feature type="transmembrane region" description="Helical" evidence="27">
    <location>
        <begin position="726"/>
        <end position="748"/>
    </location>
</feature>
<keyword evidence="10" id="KW-0597">Phosphoprotein</keyword>
<dbReference type="InterPro" id="IPR000719">
    <property type="entry name" value="Prot_kinase_dom"/>
</dbReference>
<evidence type="ECO:0000256" key="17">
    <source>
        <dbReference type="ARBA" id="ARBA00023136"/>
    </source>
</evidence>
<evidence type="ECO:0000256" key="9">
    <source>
        <dbReference type="ARBA" id="ARBA00022490"/>
    </source>
</evidence>
<dbReference type="InterPro" id="IPR020067">
    <property type="entry name" value="Frizzled_dom"/>
</dbReference>
<dbReference type="InterPro" id="IPR036790">
    <property type="entry name" value="Frizzled_dom_sf"/>
</dbReference>
<feature type="region of interest" description="Disordered" evidence="26">
    <location>
        <begin position="1054"/>
        <end position="1087"/>
    </location>
</feature>
<dbReference type="FunFam" id="1.10.510.10:FF:000181">
    <property type="entry name" value="Nuclear receptor-binding protein 1"/>
    <property type="match status" value="1"/>
</dbReference>
<protein>
    <recommendedName>
        <fullName evidence="24">Nuclear receptor-binding protein</fullName>
    </recommendedName>
</protein>
<dbReference type="GO" id="GO:0017147">
    <property type="term" value="F:Wnt-protein binding"/>
    <property type="evidence" value="ECO:0007669"/>
    <property type="project" value="TreeGrafter"/>
</dbReference>
<feature type="region of interest" description="Disordered" evidence="26">
    <location>
        <begin position="1"/>
        <end position="72"/>
    </location>
</feature>
<comment type="similarity">
    <text evidence="5">Belongs to the G-protein coupled receptor Fz/Smo family.</text>
</comment>
<evidence type="ECO:0000259" key="29">
    <source>
        <dbReference type="PROSITE" id="PS50038"/>
    </source>
</evidence>
<feature type="compositionally biased region" description="Polar residues" evidence="26">
    <location>
        <begin position="1182"/>
        <end position="1200"/>
    </location>
</feature>
<dbReference type="GO" id="GO:0042813">
    <property type="term" value="F:Wnt receptor activity"/>
    <property type="evidence" value="ECO:0007669"/>
    <property type="project" value="TreeGrafter"/>
</dbReference>
<evidence type="ECO:0000256" key="23">
    <source>
        <dbReference type="ARBA" id="ARBA00063706"/>
    </source>
</evidence>
<keyword evidence="21" id="KW-0807">Transducer</keyword>
<evidence type="ECO:0000256" key="13">
    <source>
        <dbReference type="ARBA" id="ARBA00022729"/>
    </source>
</evidence>
<evidence type="ECO:0000256" key="25">
    <source>
        <dbReference type="PROSITE-ProRule" id="PRU00090"/>
    </source>
</evidence>